<dbReference type="PANTHER" id="PTHR12628:SF10">
    <property type="entry name" value="HOMEOBOX DOMAIN-CONTAINING PROTEIN"/>
    <property type="match status" value="1"/>
</dbReference>
<dbReference type="PANTHER" id="PTHR12628">
    <property type="entry name" value="POLYCOMB-LIKE TRANSCRIPTION FACTOR"/>
    <property type="match status" value="1"/>
</dbReference>
<feature type="region of interest" description="Disordered" evidence="7">
    <location>
        <begin position="358"/>
        <end position="383"/>
    </location>
</feature>
<dbReference type="Proteomes" id="UP001530293">
    <property type="component" value="Unassembled WGS sequence"/>
</dbReference>
<feature type="region of interest" description="Disordered" evidence="7">
    <location>
        <begin position="132"/>
        <end position="196"/>
    </location>
</feature>
<dbReference type="PROSITE" id="PS50199">
    <property type="entry name" value="ZF_RANBP2_2"/>
    <property type="match status" value="4"/>
</dbReference>
<feature type="compositionally biased region" description="Low complexity" evidence="7">
    <location>
        <begin position="630"/>
        <end position="641"/>
    </location>
</feature>
<comment type="subcellular location">
    <subcellularLocation>
        <location evidence="1">Nucleus</location>
    </subcellularLocation>
</comment>
<feature type="region of interest" description="Disordered" evidence="7">
    <location>
        <begin position="1"/>
        <end position="33"/>
    </location>
</feature>
<dbReference type="Gene3D" id="3.30.40.10">
    <property type="entry name" value="Zinc/RING finger domain, C3HC4 (zinc finger)"/>
    <property type="match status" value="2"/>
</dbReference>
<feature type="compositionally biased region" description="Basic and acidic residues" evidence="7">
    <location>
        <begin position="149"/>
        <end position="158"/>
    </location>
</feature>
<feature type="domain" description="RanBP2-type" evidence="9">
    <location>
        <begin position="573"/>
        <end position="602"/>
    </location>
</feature>
<reference evidence="10 11" key="1">
    <citation type="submission" date="2024-10" db="EMBL/GenBank/DDBJ databases">
        <title>Updated reference genomes for cyclostephanoid diatoms.</title>
        <authorList>
            <person name="Roberts W.R."/>
            <person name="Alverson A.J."/>
        </authorList>
    </citation>
    <scope>NUCLEOTIDE SEQUENCE [LARGE SCALE GENOMIC DNA]</scope>
    <source>
        <strain evidence="10 11">AJA232-27</strain>
    </source>
</reference>
<evidence type="ECO:0000256" key="6">
    <source>
        <dbReference type="PROSITE-ProRule" id="PRU00322"/>
    </source>
</evidence>
<feature type="region of interest" description="Disordered" evidence="7">
    <location>
        <begin position="1423"/>
        <end position="1493"/>
    </location>
</feature>
<organism evidence="10 11">
    <name type="scientific">Discostella pseudostelligera</name>
    <dbReference type="NCBI Taxonomy" id="259834"/>
    <lineage>
        <taxon>Eukaryota</taxon>
        <taxon>Sar</taxon>
        <taxon>Stramenopiles</taxon>
        <taxon>Ochrophyta</taxon>
        <taxon>Bacillariophyta</taxon>
        <taxon>Coscinodiscophyceae</taxon>
        <taxon>Thalassiosirophycidae</taxon>
        <taxon>Stephanodiscales</taxon>
        <taxon>Stephanodiscaceae</taxon>
        <taxon>Discostella</taxon>
    </lineage>
</organism>
<feature type="domain" description="RanBP2-type" evidence="9">
    <location>
        <begin position="269"/>
        <end position="298"/>
    </location>
</feature>
<accession>A0ABD3M308</accession>
<dbReference type="GO" id="GO:0008270">
    <property type="term" value="F:zinc ion binding"/>
    <property type="evidence" value="ECO:0007669"/>
    <property type="project" value="UniProtKB-KW"/>
</dbReference>
<feature type="compositionally biased region" description="Polar residues" evidence="7">
    <location>
        <begin position="607"/>
        <end position="619"/>
    </location>
</feature>
<keyword evidence="3 6" id="KW-0863">Zinc-finger</keyword>
<dbReference type="InterPro" id="IPR019787">
    <property type="entry name" value="Znf_PHD-finger"/>
</dbReference>
<feature type="compositionally biased region" description="Basic and acidic residues" evidence="7">
    <location>
        <begin position="7"/>
        <end position="21"/>
    </location>
</feature>
<feature type="compositionally biased region" description="Basic residues" evidence="7">
    <location>
        <begin position="1457"/>
        <end position="1467"/>
    </location>
</feature>
<feature type="compositionally biased region" description="Low complexity" evidence="7">
    <location>
        <begin position="422"/>
        <end position="464"/>
    </location>
</feature>
<evidence type="ECO:0000256" key="4">
    <source>
        <dbReference type="ARBA" id="ARBA00022833"/>
    </source>
</evidence>
<name>A0ABD3M308_9STRA</name>
<proteinExistence type="predicted"/>
<dbReference type="PROSITE" id="PS01359">
    <property type="entry name" value="ZF_PHD_1"/>
    <property type="match status" value="1"/>
</dbReference>
<dbReference type="InterPro" id="IPR013083">
    <property type="entry name" value="Znf_RING/FYVE/PHD"/>
</dbReference>
<feature type="domain" description="RanBP2-type" evidence="9">
    <location>
        <begin position="389"/>
        <end position="418"/>
    </location>
</feature>
<sequence>MNSSICHGEERKEGVSGKEKLLQQQFDDNAEHNDAEDVADAITTTRATTNNIQCGNIMNDDIEKGHTLESLPTTKRGDDSSNTNAASLQHDNDICGGGKVNPNAAATQSQCASGPTDTTLAAAAVAVASTHRELSNANDADAATTTDTNNDKINDNGNDKNTSNNNSSQRYTPRQGRRPPQRFVARPSKQGWSVDDGDRAFLEHDARYYNNLNPLSTSTSAAAAALAAASTTTSVLTDDSVLGSSAATSSSSAVAKIAVIPPAAAEAAVEAPWTCHKCTTSNDPSRLRCSACQGWKGKGGSSASSSASKVAAKSPAQTTTSSSSVAVAAAAAPWTCHKCTTSNDPSRLRCSACQGWKGKGGSSASSSASKVAAKSPARTTTSSSSVAVAAAAWTCHKCTTSNASSRLRCSACQGWKSGYREGYSSKPTSSSLSPSGVGVGGSSARSDAKGTATTSSSSGQSASNTDKKSKTSSSMPTKKVKVEDASLAIRSTHMTTSKRKSAISRRPRQLRPTEKMIAFMNDLEEEKVLKLSSLHHQQQQAQHQQRKRKAEVALGEDTTTPHANSKKSASTSSSSSWNCSRCCATNLSTKSRCSSCQAWRGGKREGLTSSGSSKQNSSLAVEKKKRKKTSASTASVAKAKAVGGGSVEQSGNEDDEESDSLEDVVCCLCKCAVDFSDKAFFLPPPSPTGEGTMINATTETIVDTTEGVRTMNAEGGSKEHPGKSKSPAEESASSSSVEDDNENGSIMNGGALEESEPTTKFELAEGNGEKQCKQMKVEVTTDGSSVNANDEQLYNDEEIDDDDDDESKPFFQLPYRFYDPTNALVLCDGPAYAKKNKRHEYKCERAFHQQCHFVPVLSIPRGPWRCLICKYHDEMYLKAKSSKNGSSEGSDDIRDVKLSSVELNSIFRCRPVCSRSSTSSSLKDEKGSDNNECARNDSPTMVTDGTGGLKDEIANVEEGQFAKQLFTQSSITPNDINTVQLEQRFEALSAPLKAHLLHTELTTRSRTVINSSLATIRTAEHSLRSITETSKARKALAERVENEELGLPQELCQSVMRIALCKTRIREMIFSLENVIRSRPPHYDVVNVPMLVDSKSSSEKEDDEKDDEKLDARNDGVRIDPIGELMHWYLLQQGSPARNTTAPATGTAPVFPNAPTIIGELTKEDGKSLLHHLFPEGNLSNRRPEPRTGEAHIHNVEKHATVEGDGNSVTSISLDDLVCWTCHGTDASDENDMLLCDGIGCCRAFHMKCLEPKLSLDDVHKSDDDNWFCPLCMAHATLIHYAQCEYFGDDLEESPITPSKKTKNCGHHNGKVIEWETAKEVFAEAPFELRVAQKFKENIRDEETAKFLAEELGIVTHSYTSSLERGKPSEAEMNNLNIDSDDDGTDDDFEGKDEELFDDESLASEVDLERRLAKEKIGREELDALSNTSDLETDDDNSDSSSANVDDIKSANSSNNRPRRSRRRRFMLHGVSGDNMDDDDDDSSIVSAQAQSSDIGTLDVANIVRGKRSRTIVDYRKLADAMFGDESDEDAEGPRKEYTYKPKQKKSRYNQDDSDDNDGSDDVSDEECDDTPKKENPNKKNVSSGKLEGRETRHVRAMNGKSAQTGARHKGTRNPRSKRKR</sequence>
<evidence type="ECO:0000256" key="1">
    <source>
        <dbReference type="ARBA" id="ARBA00004123"/>
    </source>
</evidence>
<feature type="region of interest" description="Disordered" evidence="7">
    <location>
        <begin position="1360"/>
        <end position="1401"/>
    </location>
</feature>
<feature type="compositionally biased region" description="Low complexity" evidence="7">
    <location>
        <begin position="566"/>
        <end position="576"/>
    </location>
</feature>
<evidence type="ECO:0000259" key="9">
    <source>
        <dbReference type="PROSITE" id="PS50199"/>
    </source>
</evidence>
<feature type="compositionally biased region" description="Basic and acidic residues" evidence="7">
    <location>
        <begin position="716"/>
        <end position="728"/>
    </location>
</feature>
<keyword evidence="2" id="KW-0479">Metal-binding</keyword>
<feature type="compositionally biased region" description="Acidic residues" evidence="7">
    <location>
        <begin position="1379"/>
        <end position="1401"/>
    </location>
</feature>
<keyword evidence="4" id="KW-0862">Zinc</keyword>
<feature type="region of interest" description="Disordered" evidence="7">
    <location>
        <begin position="1094"/>
        <end position="1113"/>
    </location>
</feature>
<feature type="compositionally biased region" description="Low complexity" evidence="7">
    <location>
        <begin position="362"/>
        <end position="383"/>
    </location>
</feature>
<dbReference type="InterPro" id="IPR019786">
    <property type="entry name" value="Zinc_finger_PHD-type_CS"/>
</dbReference>
<dbReference type="Pfam" id="PF00641">
    <property type="entry name" value="Zn_ribbon_RanBP"/>
    <property type="match status" value="3"/>
</dbReference>
<dbReference type="InterPro" id="IPR011011">
    <property type="entry name" value="Znf_FYVE_PHD"/>
</dbReference>
<dbReference type="SMART" id="SM00547">
    <property type="entry name" value="ZnF_RBZ"/>
    <property type="match status" value="4"/>
</dbReference>
<feature type="region of interest" description="Disordered" evidence="7">
    <location>
        <begin position="914"/>
        <end position="947"/>
    </location>
</feature>
<evidence type="ECO:0000313" key="11">
    <source>
        <dbReference type="Proteomes" id="UP001530293"/>
    </source>
</evidence>
<dbReference type="SMART" id="SM00249">
    <property type="entry name" value="PHD"/>
    <property type="match status" value="2"/>
</dbReference>
<feature type="region of interest" description="Disordered" evidence="7">
    <location>
        <begin position="602"/>
        <end position="657"/>
    </location>
</feature>
<dbReference type="SUPFAM" id="SSF57903">
    <property type="entry name" value="FYVE/PHD zinc finger"/>
    <property type="match status" value="2"/>
</dbReference>
<feature type="compositionally biased region" description="Acidic residues" evidence="7">
    <location>
        <begin position="1552"/>
        <end position="1569"/>
    </location>
</feature>
<evidence type="ECO:0000256" key="5">
    <source>
        <dbReference type="ARBA" id="ARBA00023242"/>
    </source>
</evidence>
<dbReference type="PROSITE" id="PS50016">
    <property type="entry name" value="ZF_PHD_2"/>
    <property type="match status" value="1"/>
</dbReference>
<feature type="region of interest" description="Disordered" evidence="7">
    <location>
        <begin position="711"/>
        <end position="759"/>
    </location>
</feature>
<feature type="region of interest" description="Disordered" evidence="7">
    <location>
        <begin position="422"/>
        <end position="513"/>
    </location>
</feature>
<evidence type="ECO:0000256" key="7">
    <source>
        <dbReference type="SAM" id="MobiDB-lite"/>
    </source>
</evidence>
<dbReference type="GO" id="GO:0005634">
    <property type="term" value="C:nucleus"/>
    <property type="evidence" value="ECO:0007669"/>
    <property type="project" value="UniProtKB-SubCell"/>
</dbReference>
<dbReference type="EMBL" id="JALLBG020000242">
    <property type="protein sequence ID" value="KAL3758052.1"/>
    <property type="molecule type" value="Genomic_DNA"/>
</dbReference>
<feature type="compositionally biased region" description="Basic residues" evidence="7">
    <location>
        <begin position="496"/>
        <end position="509"/>
    </location>
</feature>
<evidence type="ECO:0000313" key="10">
    <source>
        <dbReference type="EMBL" id="KAL3758052.1"/>
    </source>
</evidence>
<feature type="compositionally biased region" description="Low complexity" evidence="7">
    <location>
        <begin position="533"/>
        <end position="543"/>
    </location>
</feature>
<feature type="region of interest" description="Disordered" evidence="7">
    <location>
        <begin position="69"/>
        <end position="95"/>
    </location>
</feature>
<feature type="compositionally biased region" description="Low complexity" evidence="7">
    <location>
        <begin position="159"/>
        <end position="168"/>
    </location>
</feature>
<feature type="compositionally biased region" description="Low complexity" evidence="7">
    <location>
        <begin position="1484"/>
        <end position="1493"/>
    </location>
</feature>
<feature type="domain" description="PHD-type" evidence="8">
    <location>
        <begin position="1216"/>
        <end position="1275"/>
    </location>
</feature>
<feature type="compositionally biased region" description="Polar residues" evidence="7">
    <location>
        <begin position="80"/>
        <end position="89"/>
    </location>
</feature>
<feature type="compositionally biased region" description="Low complexity" evidence="7">
    <location>
        <begin position="136"/>
        <end position="148"/>
    </location>
</feature>
<evidence type="ECO:0000256" key="3">
    <source>
        <dbReference type="ARBA" id="ARBA00022771"/>
    </source>
</evidence>
<dbReference type="PROSITE" id="PS01358">
    <property type="entry name" value="ZF_RANBP2_1"/>
    <property type="match status" value="4"/>
</dbReference>
<dbReference type="InterPro" id="IPR001876">
    <property type="entry name" value="Znf_RanBP2"/>
</dbReference>
<comment type="caution">
    <text evidence="10">The sequence shown here is derived from an EMBL/GenBank/DDBJ whole genome shotgun (WGS) entry which is preliminary data.</text>
</comment>
<dbReference type="Pfam" id="PF00628">
    <property type="entry name" value="PHD"/>
    <property type="match status" value="1"/>
</dbReference>
<feature type="compositionally biased region" description="Basic residues" evidence="7">
    <location>
        <begin position="1607"/>
        <end position="1621"/>
    </location>
</feature>
<evidence type="ECO:0000259" key="8">
    <source>
        <dbReference type="PROSITE" id="PS50016"/>
    </source>
</evidence>
<dbReference type="InterPro" id="IPR001965">
    <property type="entry name" value="Znf_PHD"/>
</dbReference>
<evidence type="ECO:0000256" key="2">
    <source>
        <dbReference type="ARBA" id="ARBA00022723"/>
    </source>
</evidence>
<keyword evidence="5" id="KW-0539">Nucleus</keyword>
<feature type="region of interest" description="Disordered" evidence="7">
    <location>
        <begin position="1520"/>
        <end position="1621"/>
    </location>
</feature>
<feature type="domain" description="RanBP2-type" evidence="9">
    <location>
        <begin position="330"/>
        <end position="359"/>
    </location>
</feature>
<keyword evidence="11" id="KW-1185">Reference proteome</keyword>
<feature type="compositionally biased region" description="Basic and acidic residues" evidence="7">
    <location>
        <begin position="922"/>
        <end position="935"/>
    </location>
</feature>
<feature type="region of interest" description="Disordered" evidence="7">
    <location>
        <begin position="533"/>
        <end position="579"/>
    </location>
</feature>
<gene>
    <name evidence="10" type="ORF">ACHAWU_002985</name>
</gene>
<protein>
    <submittedName>
        <fullName evidence="10">Uncharacterized protein</fullName>
    </submittedName>
</protein>